<dbReference type="InterPro" id="IPR018321">
    <property type="entry name" value="Glucosamine6P_isomerase_CS"/>
</dbReference>
<dbReference type="InterPro" id="IPR004547">
    <property type="entry name" value="Glucosamine6P_isomerase"/>
</dbReference>
<comment type="function">
    <text evidence="4">Catalyzes the reversible isomerization-deamination of glucosamine 6-phosphate (GlcN6P) to form fructose 6-phosphate (Fru6P) and ammonium ion.</text>
</comment>
<accession>A0A1B2DRX5</accession>
<dbReference type="SUPFAM" id="SSF100950">
    <property type="entry name" value="NagB/RpiA/CoA transferase-like"/>
    <property type="match status" value="1"/>
</dbReference>
<dbReference type="GO" id="GO:0005737">
    <property type="term" value="C:cytoplasm"/>
    <property type="evidence" value="ECO:0007669"/>
    <property type="project" value="TreeGrafter"/>
</dbReference>
<keyword evidence="3 4" id="KW-0119">Carbohydrate metabolism</keyword>
<comment type="caution">
    <text evidence="4">Lacks conserved residue(s) required for the propagation of feature annotation.</text>
</comment>
<protein>
    <recommendedName>
        <fullName evidence="4">Glucosamine-6-phosphate deaminase</fullName>
        <ecNumber evidence="4">3.5.99.6</ecNumber>
    </recommendedName>
    <alternativeName>
        <fullName evidence="4">GlcN6P deaminase</fullName>
        <shortName evidence="4">GNPDA</shortName>
    </alternativeName>
    <alternativeName>
        <fullName evidence="4">Glucosamine-6-phosphate isomerase</fullName>
    </alternativeName>
</protein>
<dbReference type="UniPathway" id="UPA00629">
    <property type="reaction ID" value="UER00684"/>
</dbReference>
<dbReference type="PANTHER" id="PTHR11280:SF5">
    <property type="entry name" value="GLUCOSAMINE-6-PHOSPHATE ISOMERASE"/>
    <property type="match status" value="1"/>
</dbReference>
<dbReference type="GO" id="GO:0042802">
    <property type="term" value="F:identical protein binding"/>
    <property type="evidence" value="ECO:0007669"/>
    <property type="project" value="TreeGrafter"/>
</dbReference>
<comment type="pathway">
    <text evidence="4">Amino-sugar metabolism; N-acetylneuraminate degradation; D-fructose 6-phosphate from N-acetylneuraminate: step 5/5.</text>
</comment>
<evidence type="ECO:0000256" key="2">
    <source>
        <dbReference type="ARBA" id="ARBA00022801"/>
    </source>
</evidence>
<name>A0A1B2DRX5_9BACL</name>
<dbReference type="RefSeq" id="WP_099521365.1">
    <property type="nucleotide sequence ID" value="NZ_CP016808.1"/>
</dbReference>
<dbReference type="NCBIfam" id="TIGR00502">
    <property type="entry name" value="nagB"/>
    <property type="match status" value="1"/>
</dbReference>
<feature type="active site" description="For ring-opening step" evidence="4">
    <location>
        <position position="135"/>
    </location>
</feature>
<dbReference type="InterPro" id="IPR037171">
    <property type="entry name" value="NagB/RpiA_transferase-like"/>
</dbReference>
<evidence type="ECO:0000259" key="5">
    <source>
        <dbReference type="Pfam" id="PF01182"/>
    </source>
</evidence>
<dbReference type="FunFam" id="3.40.50.1360:FF:000003">
    <property type="entry name" value="Glucosamine-6-phosphate deaminase"/>
    <property type="match status" value="1"/>
</dbReference>
<dbReference type="PANTHER" id="PTHR11280">
    <property type="entry name" value="GLUCOSAMINE-6-PHOSPHATE ISOMERASE"/>
    <property type="match status" value="1"/>
</dbReference>
<feature type="active site" description="Proton acceptor; for ring-opening step" evidence="4">
    <location>
        <position position="137"/>
    </location>
</feature>
<feature type="active site" description="Proton acceptor; for enolization step" evidence="4">
    <location>
        <position position="67"/>
    </location>
</feature>
<dbReference type="GO" id="GO:0006043">
    <property type="term" value="P:glucosamine catabolic process"/>
    <property type="evidence" value="ECO:0007669"/>
    <property type="project" value="TreeGrafter"/>
</dbReference>
<dbReference type="Gene3D" id="3.40.50.1360">
    <property type="match status" value="1"/>
</dbReference>
<dbReference type="EMBL" id="CP016808">
    <property type="protein sequence ID" value="ANY70459.1"/>
    <property type="molecule type" value="Genomic_DNA"/>
</dbReference>
<gene>
    <name evidence="4" type="primary">nagB</name>
    <name evidence="6" type="ORF">BBD42_00065</name>
</gene>
<dbReference type="CDD" id="cd01399">
    <property type="entry name" value="GlcN6P_deaminase"/>
    <property type="match status" value="1"/>
</dbReference>
<dbReference type="GO" id="GO:0006046">
    <property type="term" value="P:N-acetylglucosamine catabolic process"/>
    <property type="evidence" value="ECO:0007669"/>
    <property type="project" value="UniProtKB-UniRule"/>
</dbReference>
<feature type="domain" description="Glucosamine/galactosamine-6-phosphate isomerase" evidence="5">
    <location>
        <begin position="14"/>
        <end position="226"/>
    </location>
</feature>
<dbReference type="GO" id="GO:0004342">
    <property type="term" value="F:glucosamine-6-phosphate deaminase activity"/>
    <property type="evidence" value="ECO:0007669"/>
    <property type="project" value="UniProtKB-UniRule"/>
</dbReference>
<dbReference type="InterPro" id="IPR006148">
    <property type="entry name" value="Glc/Gal-6P_isomerase"/>
</dbReference>
<comment type="similarity">
    <text evidence="4">Belongs to the glucosamine/galactosamine-6-phosphate isomerase family. NagB subfamily.</text>
</comment>
<organism evidence="6">
    <name type="scientific">Paenibacillus sp. BIHB 4019</name>
    <dbReference type="NCBI Taxonomy" id="1870819"/>
    <lineage>
        <taxon>Bacteria</taxon>
        <taxon>Bacillati</taxon>
        <taxon>Bacillota</taxon>
        <taxon>Bacilli</taxon>
        <taxon>Bacillales</taxon>
        <taxon>Paenibacillaceae</taxon>
        <taxon>Paenibacillus</taxon>
    </lineage>
</organism>
<evidence type="ECO:0000256" key="1">
    <source>
        <dbReference type="ARBA" id="ARBA00000644"/>
    </source>
</evidence>
<proteinExistence type="inferred from homology"/>
<dbReference type="HAMAP" id="MF_01241">
    <property type="entry name" value="GlcN6P_deamin"/>
    <property type="match status" value="1"/>
</dbReference>
<evidence type="ECO:0000313" key="6">
    <source>
        <dbReference type="EMBL" id="ANY70459.1"/>
    </source>
</evidence>
<comment type="catalytic activity">
    <reaction evidence="1 4">
        <text>alpha-D-glucosamine 6-phosphate + H2O = beta-D-fructose 6-phosphate + NH4(+)</text>
        <dbReference type="Rhea" id="RHEA:12172"/>
        <dbReference type="ChEBI" id="CHEBI:15377"/>
        <dbReference type="ChEBI" id="CHEBI:28938"/>
        <dbReference type="ChEBI" id="CHEBI:57634"/>
        <dbReference type="ChEBI" id="CHEBI:75989"/>
        <dbReference type="EC" id="3.5.99.6"/>
    </reaction>
</comment>
<dbReference type="PROSITE" id="PS01161">
    <property type="entry name" value="GLC_GALNAC_ISOMERASE"/>
    <property type="match status" value="1"/>
</dbReference>
<reference evidence="6" key="1">
    <citation type="submission" date="2016-08" db="EMBL/GenBank/DDBJ databases">
        <title>Complete Genome Seqeunce of Paenibacillus sp. BIHB 4019 from tea rhizoplane.</title>
        <authorList>
            <person name="Thakur R."/>
            <person name="Swarnkar M.K."/>
            <person name="Gulati A."/>
        </authorList>
    </citation>
    <scope>NUCLEOTIDE SEQUENCE [LARGE SCALE GENOMIC DNA]</scope>
    <source>
        <strain evidence="6">BIHB4019</strain>
    </source>
</reference>
<dbReference type="EC" id="3.5.99.6" evidence="4"/>
<dbReference type="Pfam" id="PF01182">
    <property type="entry name" value="Glucosamine_iso"/>
    <property type="match status" value="1"/>
</dbReference>
<dbReference type="GO" id="GO:0005975">
    <property type="term" value="P:carbohydrate metabolic process"/>
    <property type="evidence" value="ECO:0007669"/>
    <property type="project" value="InterPro"/>
</dbReference>
<evidence type="ECO:0000256" key="3">
    <source>
        <dbReference type="ARBA" id="ARBA00023277"/>
    </source>
</evidence>
<feature type="active site" description="For ring-opening step" evidence="4">
    <location>
        <position position="142"/>
    </location>
</feature>
<dbReference type="AlphaFoldDB" id="A0A1B2DRX5"/>
<sequence>MQIIHFNDWELLDAYAAQTIINKVQEKPNAVLGLATGSTPLGIYAKIIEAYRSKEVSFAQTTTVNLDEYVGLPAEHEQSYAYYMKQHLFSHIDIADDHYHLPNGLAENLEAECDRYDQLLEQNPIDIQLLGLGHNGHIGFNEPDTKLSAGTHAVQLKAATLEANARFFASAAEVPKMALTMGVGSILKAHTIILVVRGADKAEIVEQALTGPITTDVPASLLQTHPRVIVLLDREAGRKLK</sequence>
<dbReference type="GO" id="GO:0019262">
    <property type="term" value="P:N-acetylneuraminate catabolic process"/>
    <property type="evidence" value="ECO:0007669"/>
    <property type="project" value="UniProtKB-UniRule"/>
</dbReference>
<keyword evidence="2 4" id="KW-0378">Hydrolase</keyword>
<evidence type="ECO:0000256" key="4">
    <source>
        <dbReference type="HAMAP-Rule" id="MF_01241"/>
    </source>
</evidence>